<evidence type="ECO:0000313" key="2">
    <source>
        <dbReference type="Proteomes" id="UP001139461"/>
    </source>
</evidence>
<dbReference type="Proteomes" id="UP001139461">
    <property type="component" value="Unassembled WGS sequence"/>
</dbReference>
<proteinExistence type="predicted"/>
<organism evidence="1 2">
    <name type="scientific">Aequorivita vitellina</name>
    <dbReference type="NCBI Taxonomy" id="2874475"/>
    <lineage>
        <taxon>Bacteria</taxon>
        <taxon>Pseudomonadati</taxon>
        <taxon>Bacteroidota</taxon>
        <taxon>Flavobacteriia</taxon>
        <taxon>Flavobacteriales</taxon>
        <taxon>Flavobacteriaceae</taxon>
        <taxon>Aequorivita</taxon>
    </lineage>
</organism>
<accession>A0A9X1UA02</accession>
<comment type="caution">
    <text evidence="1">The sequence shown here is derived from an EMBL/GenBank/DDBJ whole genome shotgun (WGS) entry which is preliminary data.</text>
</comment>
<evidence type="ECO:0000313" key="1">
    <source>
        <dbReference type="EMBL" id="MCG2419121.1"/>
    </source>
</evidence>
<evidence type="ECO:0008006" key="3">
    <source>
        <dbReference type="Google" id="ProtNLM"/>
    </source>
</evidence>
<dbReference type="RefSeq" id="WP_237602910.1">
    <property type="nucleotide sequence ID" value="NZ_JAIRBA010000015.1"/>
</dbReference>
<protein>
    <recommendedName>
        <fullName evidence="3">Lipoprotein</fullName>
    </recommendedName>
</protein>
<sequence length="166" mass="18665">MKKTILSLAIISAFLISCNETKTKDTDTDIVETAEGIHEHAMEEMAAETHATNNAWVDEIKLDNGNKWEANVETTEGVDKMMNIVKTSETKTVEDYHNLASKLNEVKNFVVKECTMEGPSHDNLHVFLHPLIEKIEALGKVSTTDEGDKITASIKENLEGYYNYFK</sequence>
<reference evidence="1" key="1">
    <citation type="submission" date="2021-09" db="EMBL/GenBank/DDBJ databases">
        <title>Genome of Aequorivita sp. strain F47161.</title>
        <authorList>
            <person name="Wang Y."/>
        </authorList>
    </citation>
    <scope>NUCLEOTIDE SEQUENCE</scope>
    <source>
        <strain evidence="1">F47161</strain>
    </source>
</reference>
<dbReference type="PROSITE" id="PS51257">
    <property type="entry name" value="PROKAR_LIPOPROTEIN"/>
    <property type="match status" value="1"/>
</dbReference>
<gene>
    <name evidence="1" type="ORF">K8089_08815</name>
</gene>
<name>A0A9X1UA02_9FLAO</name>
<dbReference type="AlphaFoldDB" id="A0A9X1UA02"/>
<dbReference type="EMBL" id="JAIRBA010000015">
    <property type="protein sequence ID" value="MCG2419121.1"/>
    <property type="molecule type" value="Genomic_DNA"/>
</dbReference>
<keyword evidence="2" id="KW-1185">Reference proteome</keyword>